<feature type="compositionally biased region" description="Basic residues" evidence="1">
    <location>
        <begin position="144"/>
        <end position="196"/>
    </location>
</feature>
<dbReference type="EC" id="2.5.1.31" evidence="2"/>
<dbReference type="EMBL" id="CADCTX010000212">
    <property type="protein sequence ID" value="CAA9306915.1"/>
    <property type="molecule type" value="Genomic_DNA"/>
</dbReference>
<feature type="region of interest" description="Disordered" evidence="1">
    <location>
        <begin position="88"/>
        <end position="198"/>
    </location>
</feature>
<organism evidence="2">
    <name type="scientific">uncultured Gemmatimonadaceae bacterium</name>
    <dbReference type="NCBI Taxonomy" id="246130"/>
    <lineage>
        <taxon>Bacteria</taxon>
        <taxon>Pseudomonadati</taxon>
        <taxon>Gemmatimonadota</taxon>
        <taxon>Gemmatimonadia</taxon>
        <taxon>Gemmatimonadales</taxon>
        <taxon>Gemmatimonadaceae</taxon>
        <taxon>environmental samples</taxon>
    </lineage>
</organism>
<dbReference type="GO" id="GO:0008834">
    <property type="term" value="F:ditrans,polycis-undecaprenyl-diphosphate synthase [(2E,6E)-farnesyl-diphosphate specific] activity"/>
    <property type="evidence" value="ECO:0007669"/>
    <property type="project" value="UniProtKB-EC"/>
</dbReference>
<protein>
    <submittedName>
        <fullName evidence="2">Undecaprenyl diphosphate synthase</fullName>
        <ecNumber evidence="2">2.5.1.31</ecNumber>
    </submittedName>
</protein>
<sequence>DHLRRRAARGRARPGRRAAARRHHHGRQRALGARAPDAAPVRPPERDEGRARRGRGRRGDRARLPLALRLLAGELAAAAHRGVGADVAAGGVHRPRGRRARRARRARARARRRGAPHAAGRRRGAPRRRADGAQQPPHAQPVHLLRRARRDRARRAPPRARRRRGPHRPRRHHRARRAGQAVHRRLPRPRPAHPHLGRAAGVELPALADGLRRDLHLAGALARLRPGRALRGGARLPAPRPPLRPRHRL</sequence>
<feature type="compositionally biased region" description="Basic and acidic residues" evidence="1">
    <location>
        <begin position="43"/>
        <end position="60"/>
    </location>
</feature>
<feature type="non-terminal residue" evidence="2">
    <location>
        <position position="249"/>
    </location>
</feature>
<feature type="compositionally biased region" description="Low complexity" evidence="1">
    <location>
        <begin position="29"/>
        <end position="40"/>
    </location>
</feature>
<feature type="compositionally biased region" description="Basic residues" evidence="1">
    <location>
        <begin position="93"/>
        <end position="127"/>
    </location>
</feature>
<dbReference type="AlphaFoldDB" id="A0A6J4KIB8"/>
<feature type="compositionally biased region" description="Basic residues" evidence="1">
    <location>
        <begin position="1"/>
        <end position="28"/>
    </location>
</feature>
<feature type="region of interest" description="Disordered" evidence="1">
    <location>
        <begin position="1"/>
        <end position="60"/>
    </location>
</feature>
<reference evidence="2" key="1">
    <citation type="submission" date="2020-02" db="EMBL/GenBank/DDBJ databases">
        <authorList>
            <person name="Meier V. D."/>
        </authorList>
    </citation>
    <scope>NUCLEOTIDE SEQUENCE</scope>
    <source>
        <strain evidence="2">AVDCRST_MAG40</strain>
    </source>
</reference>
<name>A0A6J4KIB8_9BACT</name>
<proteinExistence type="predicted"/>
<keyword evidence="2" id="KW-0808">Transferase</keyword>
<accession>A0A6J4KIB8</accession>
<evidence type="ECO:0000256" key="1">
    <source>
        <dbReference type="SAM" id="MobiDB-lite"/>
    </source>
</evidence>
<evidence type="ECO:0000313" key="2">
    <source>
        <dbReference type="EMBL" id="CAA9306915.1"/>
    </source>
</evidence>
<feature type="non-terminal residue" evidence="2">
    <location>
        <position position="1"/>
    </location>
</feature>
<gene>
    <name evidence="2" type="ORF">AVDCRST_MAG40-737</name>
</gene>